<keyword evidence="3" id="KW-1185">Reference proteome</keyword>
<dbReference type="PIRSF" id="PIRSF028696">
    <property type="entry name" value="UCP028696"/>
    <property type="match status" value="1"/>
</dbReference>
<evidence type="ECO:0000313" key="3">
    <source>
        <dbReference type="Proteomes" id="UP000037530"/>
    </source>
</evidence>
<dbReference type="AlphaFoldDB" id="A0A0M0HUT8"/>
<dbReference type="PATRIC" id="fig|171383.3.peg.4030"/>
<dbReference type="InterPro" id="IPR016896">
    <property type="entry name" value="DUF2860"/>
</dbReference>
<dbReference type="RefSeq" id="WP_053410756.1">
    <property type="nucleotide sequence ID" value="NZ_DAIPHI010000002.1"/>
</dbReference>
<sequence length="335" mass="36210">MTTTQRLTTLLACTFPLLASAPSVANGNFDPLQPGFSGAIAVNVGVAGGSSQFNTDDDNATTKDLNNNGDSYVSAAPMILGRLQYSFGDTAIFIGNSPDQIAEAQFQAELGVVHRLYADNTLTVALFGNVPSVDETWEDPYLTGVDRDTSEQTVMGGRVALDLNVPIPVSVSYAIADSEIDDDDIGNSLALSASERSLLKRDSVFQRATLDVSIPVFANLSLTPGVQYTVRDADGSAQSHRDKAVQLAISSSLRRHSFTATFRASQTEYDEANPVFDRKRDSDNVGIFAVYNHMGLFSWQNAMFNLMAGYSESDSDITFYDTETFFVATGVGFRF</sequence>
<dbReference type="OrthoDB" id="6199337at2"/>
<accession>A0A0M0HUT8</accession>
<evidence type="ECO:0000256" key="1">
    <source>
        <dbReference type="SAM" id="SignalP"/>
    </source>
</evidence>
<proteinExistence type="predicted"/>
<protein>
    <recommendedName>
        <fullName evidence="4">DUF2860 domain-containing protein</fullName>
    </recommendedName>
</protein>
<reference evidence="3" key="1">
    <citation type="submission" date="2015-08" db="EMBL/GenBank/DDBJ databases">
        <title>Vibrio galatheae sp. nov., a novel member of the Vibrionaceae family isolated from the Solomon Islands.</title>
        <authorList>
            <person name="Giubergia S."/>
            <person name="Machado H."/>
            <person name="Mateiu R.V."/>
            <person name="Gram L."/>
        </authorList>
    </citation>
    <scope>NUCLEOTIDE SEQUENCE [LARGE SCALE GENOMIC DNA]</scope>
    <source>
        <strain evidence="3">DSM 19134</strain>
    </source>
</reference>
<dbReference type="STRING" id="171383.AKJ31_19755"/>
<dbReference type="EMBL" id="LHPI01000025">
    <property type="protein sequence ID" value="KOO05851.1"/>
    <property type="molecule type" value="Genomic_DNA"/>
</dbReference>
<evidence type="ECO:0008006" key="4">
    <source>
        <dbReference type="Google" id="ProtNLM"/>
    </source>
</evidence>
<dbReference type="Pfam" id="PF11059">
    <property type="entry name" value="DUF2860"/>
    <property type="match status" value="1"/>
</dbReference>
<feature type="chain" id="PRO_5005600305" description="DUF2860 domain-containing protein" evidence="1">
    <location>
        <begin position="26"/>
        <end position="335"/>
    </location>
</feature>
<evidence type="ECO:0000313" key="2">
    <source>
        <dbReference type="EMBL" id="KOO05851.1"/>
    </source>
</evidence>
<feature type="signal peptide" evidence="1">
    <location>
        <begin position="1"/>
        <end position="25"/>
    </location>
</feature>
<keyword evidence="1" id="KW-0732">Signal</keyword>
<gene>
    <name evidence="2" type="ORF">AKJ31_19755</name>
</gene>
<comment type="caution">
    <text evidence="2">The sequence shown here is derived from an EMBL/GenBank/DDBJ whole genome shotgun (WGS) entry which is preliminary data.</text>
</comment>
<name>A0A0M0HUT8_9VIBR</name>
<organism evidence="2 3">
    <name type="scientific">Vibrio hepatarius</name>
    <dbReference type="NCBI Taxonomy" id="171383"/>
    <lineage>
        <taxon>Bacteria</taxon>
        <taxon>Pseudomonadati</taxon>
        <taxon>Pseudomonadota</taxon>
        <taxon>Gammaproteobacteria</taxon>
        <taxon>Vibrionales</taxon>
        <taxon>Vibrionaceae</taxon>
        <taxon>Vibrio</taxon>
        <taxon>Vibrio oreintalis group</taxon>
    </lineage>
</organism>
<dbReference type="Proteomes" id="UP000037530">
    <property type="component" value="Unassembled WGS sequence"/>
</dbReference>